<sequence length="72" mass="8913">MRSLFPDIKRTVENTRERTRFTLSTILKKLGIQRSWYYRQINPGLILDQRFNTFSITDEEWIVIDYKQRYPR</sequence>
<feature type="non-terminal residue" evidence="1">
    <location>
        <position position="72"/>
    </location>
</feature>
<dbReference type="EMBL" id="AUZY01000979">
    <property type="protein sequence ID" value="EQD76783.1"/>
    <property type="molecule type" value="Genomic_DNA"/>
</dbReference>
<protein>
    <submittedName>
        <fullName evidence="1">Uncharacterized protein</fullName>
    </submittedName>
</protein>
<comment type="caution">
    <text evidence="1">The sequence shown here is derived from an EMBL/GenBank/DDBJ whole genome shotgun (WGS) entry which is preliminary data.</text>
</comment>
<evidence type="ECO:0000313" key="1">
    <source>
        <dbReference type="EMBL" id="EQD76783.1"/>
    </source>
</evidence>
<reference evidence="1" key="2">
    <citation type="journal article" date="2014" name="ISME J.">
        <title>Microbial stratification in low pH oxic and suboxic macroscopic growths along an acid mine drainage.</title>
        <authorList>
            <person name="Mendez-Garcia C."/>
            <person name="Mesa V."/>
            <person name="Sprenger R.R."/>
            <person name="Richter M."/>
            <person name="Diez M.S."/>
            <person name="Solano J."/>
            <person name="Bargiela R."/>
            <person name="Golyshina O.V."/>
            <person name="Manteca A."/>
            <person name="Ramos J.L."/>
            <person name="Gallego J.R."/>
            <person name="Llorente I."/>
            <person name="Martins Dos Santos V.A."/>
            <person name="Jensen O.N."/>
            <person name="Pelaez A.I."/>
            <person name="Sanchez J."/>
            <person name="Ferrer M."/>
        </authorList>
    </citation>
    <scope>NUCLEOTIDE SEQUENCE</scope>
</reference>
<dbReference type="AlphaFoldDB" id="T1C7C8"/>
<name>T1C7C8_9ZZZZ</name>
<gene>
    <name evidence="1" type="ORF">B1B_01452</name>
</gene>
<proteinExistence type="predicted"/>
<organism evidence="1">
    <name type="scientific">mine drainage metagenome</name>
    <dbReference type="NCBI Taxonomy" id="410659"/>
    <lineage>
        <taxon>unclassified sequences</taxon>
        <taxon>metagenomes</taxon>
        <taxon>ecological metagenomes</taxon>
    </lineage>
</organism>
<accession>T1C7C8</accession>
<reference evidence="1" key="1">
    <citation type="submission" date="2013-08" db="EMBL/GenBank/DDBJ databases">
        <authorList>
            <person name="Mendez C."/>
            <person name="Richter M."/>
            <person name="Ferrer M."/>
            <person name="Sanchez J."/>
        </authorList>
    </citation>
    <scope>NUCLEOTIDE SEQUENCE</scope>
</reference>